<dbReference type="SUPFAM" id="SSF81383">
    <property type="entry name" value="F-box domain"/>
    <property type="match status" value="1"/>
</dbReference>
<dbReference type="PANTHER" id="PTHR34145:SF51">
    <property type="entry name" value="FBD DOMAIN-CONTAINING PROTEIN"/>
    <property type="match status" value="1"/>
</dbReference>
<dbReference type="InParanoid" id="A0A6P4A4U0"/>
<dbReference type="KEGG" id="zju:107416744"/>
<dbReference type="PANTHER" id="PTHR34145">
    <property type="entry name" value="OS02G0105600 PROTEIN"/>
    <property type="match status" value="1"/>
</dbReference>
<dbReference type="RefSeq" id="XP_015880758.3">
    <property type="nucleotide sequence ID" value="XM_016025272.3"/>
</dbReference>
<reference evidence="4" key="1">
    <citation type="submission" date="2025-08" db="UniProtKB">
        <authorList>
            <consortium name="RefSeq"/>
        </authorList>
    </citation>
    <scope>IDENTIFICATION</scope>
    <source>
        <tissue evidence="4">Seedling</tissue>
    </source>
</reference>
<dbReference type="Pfam" id="PF00646">
    <property type="entry name" value="F-box"/>
    <property type="match status" value="1"/>
</dbReference>
<dbReference type="InterPro" id="IPR036047">
    <property type="entry name" value="F-box-like_dom_sf"/>
</dbReference>
<dbReference type="GeneID" id="107416744"/>
<evidence type="ECO:0000259" key="1">
    <source>
        <dbReference type="Pfam" id="PF00646"/>
    </source>
</evidence>
<dbReference type="Gene3D" id="3.80.10.10">
    <property type="entry name" value="Ribonuclease Inhibitor"/>
    <property type="match status" value="1"/>
</dbReference>
<dbReference type="Proteomes" id="UP001652623">
    <property type="component" value="Chromosome 4"/>
</dbReference>
<dbReference type="InterPro" id="IPR032675">
    <property type="entry name" value="LRR_dom_sf"/>
</dbReference>
<name>A0A6P4A4U0_ZIZJJ</name>
<keyword evidence="3" id="KW-1185">Reference proteome</keyword>
<feature type="domain" description="At1g61320/AtMIF1 LRR" evidence="2">
    <location>
        <begin position="377"/>
        <end position="461"/>
    </location>
</feature>
<dbReference type="InterPro" id="IPR001810">
    <property type="entry name" value="F-box_dom"/>
</dbReference>
<sequence>MMMTLLRLINQTKRKKAIAVRLQRKFAGKRKAASLAMLTGTLGRKKGRNMMKMEKTTHHQDLISDLPESLILAIISFLSMEDATRFGFASKRFLSACISIPVLDFDFLSFKKTCSKRFDSDQLRSFFIDFVSKSLQLRSSNDTCCFQRLSYVGPGSASLVYKIVEFSLRNKIKVLNINGDGQFYNRFPTTIFSAEHMMRLKFERFGLNLKNLKLVLSCPLIEDVIITGCSGFKTITLCGVKLKHVVLDSCWNLLNINIGPQVSLESFSYSPRSEKLQEVSKISFNLDSFKLLKFLELKNTKITDEWFQEHVSQLNLIETLKLHNCENLKNICMVTDSLKTLVLENCIGLERIYIMARNLESFLFDILGKEDHCKNLNISSSKYLKNLILRGASVTDKWIEDHLSTFLYLEHLELNGCNLLKNVEICAGKLTSLELLICTNLSKVETEAPNLVSFIYNGNLLPSPPVLISSSRLHAKLLLNTPSHITESYRRLFRDFMVSFDQCEGLHLNISIKVLIYPENERKNMIPPLYDLKHLKVEVKWNRTNSIVQLVEGLLWLVPNPETISIILHDCDLKVKSLNLKFHYKRAGKKENALCCTSYPIKCWRHFLVEVEMDNFEDSSARSSVQNFLMENADCLTNVIFNTH</sequence>
<accession>A0A6P4A4U0</accession>
<dbReference type="FunCoup" id="A0A6P4A4U0">
    <property type="interactions" value="525"/>
</dbReference>
<evidence type="ECO:0000313" key="4">
    <source>
        <dbReference type="RefSeq" id="XP_015880758.3"/>
    </source>
</evidence>
<gene>
    <name evidence="4" type="primary">LOC107416744</name>
</gene>
<protein>
    <submittedName>
        <fullName evidence="4">F-box protein At3g03040</fullName>
    </submittedName>
</protein>
<evidence type="ECO:0000313" key="3">
    <source>
        <dbReference type="Proteomes" id="UP001652623"/>
    </source>
</evidence>
<proteinExistence type="predicted"/>
<dbReference type="Pfam" id="PF23622">
    <property type="entry name" value="LRR_At1g61320_AtMIF1"/>
    <property type="match status" value="1"/>
</dbReference>
<evidence type="ECO:0000259" key="2">
    <source>
        <dbReference type="Pfam" id="PF23622"/>
    </source>
</evidence>
<dbReference type="InterPro" id="IPR053772">
    <property type="entry name" value="At1g61320/At1g61330-like"/>
</dbReference>
<organism evidence="3 4">
    <name type="scientific">Ziziphus jujuba</name>
    <name type="common">Chinese jujube</name>
    <name type="synonym">Ziziphus sativa</name>
    <dbReference type="NCBI Taxonomy" id="326968"/>
    <lineage>
        <taxon>Eukaryota</taxon>
        <taxon>Viridiplantae</taxon>
        <taxon>Streptophyta</taxon>
        <taxon>Embryophyta</taxon>
        <taxon>Tracheophyta</taxon>
        <taxon>Spermatophyta</taxon>
        <taxon>Magnoliopsida</taxon>
        <taxon>eudicotyledons</taxon>
        <taxon>Gunneridae</taxon>
        <taxon>Pentapetalae</taxon>
        <taxon>rosids</taxon>
        <taxon>fabids</taxon>
        <taxon>Rosales</taxon>
        <taxon>Rhamnaceae</taxon>
        <taxon>Paliureae</taxon>
        <taxon>Ziziphus</taxon>
    </lineage>
</organism>
<dbReference type="AlphaFoldDB" id="A0A6P4A4U0"/>
<dbReference type="SUPFAM" id="SSF52047">
    <property type="entry name" value="RNI-like"/>
    <property type="match status" value="1"/>
</dbReference>
<dbReference type="InterPro" id="IPR055357">
    <property type="entry name" value="LRR_At1g61320_AtMIF1"/>
</dbReference>
<feature type="domain" description="F-box" evidence="1">
    <location>
        <begin position="63"/>
        <end position="100"/>
    </location>
</feature>